<protein>
    <submittedName>
        <fullName evidence="2">Uncharacterized protein</fullName>
    </submittedName>
</protein>
<feature type="compositionally biased region" description="Polar residues" evidence="1">
    <location>
        <begin position="89"/>
        <end position="107"/>
    </location>
</feature>
<name>A0A4Z1PHV3_9PEZI</name>
<evidence type="ECO:0000313" key="2">
    <source>
        <dbReference type="EMBL" id="TID27437.1"/>
    </source>
</evidence>
<evidence type="ECO:0000313" key="3">
    <source>
        <dbReference type="Proteomes" id="UP000298493"/>
    </source>
</evidence>
<proteinExistence type="predicted"/>
<dbReference type="Proteomes" id="UP000298493">
    <property type="component" value="Unassembled WGS sequence"/>
</dbReference>
<accession>A0A4Z1PHV3</accession>
<reference evidence="2 3" key="1">
    <citation type="submission" date="2019-04" db="EMBL/GenBank/DDBJ databases">
        <title>High contiguity whole genome sequence and gene annotation resource for two Venturia nashicola isolates.</title>
        <authorList>
            <person name="Prokchorchik M."/>
            <person name="Won K."/>
            <person name="Lee Y."/>
            <person name="Choi E.D."/>
            <person name="Segonzac C."/>
            <person name="Sohn K.H."/>
        </authorList>
    </citation>
    <scope>NUCLEOTIDE SEQUENCE [LARGE SCALE GENOMIC DNA]</scope>
    <source>
        <strain evidence="2 3">PRI2</strain>
    </source>
</reference>
<organism evidence="2 3">
    <name type="scientific">Venturia nashicola</name>
    <dbReference type="NCBI Taxonomy" id="86259"/>
    <lineage>
        <taxon>Eukaryota</taxon>
        <taxon>Fungi</taxon>
        <taxon>Dikarya</taxon>
        <taxon>Ascomycota</taxon>
        <taxon>Pezizomycotina</taxon>
        <taxon>Dothideomycetes</taxon>
        <taxon>Pleosporomycetidae</taxon>
        <taxon>Venturiales</taxon>
        <taxon>Venturiaceae</taxon>
        <taxon>Venturia</taxon>
    </lineage>
</organism>
<dbReference type="AlphaFoldDB" id="A0A4Z1PHV3"/>
<feature type="region of interest" description="Disordered" evidence="1">
    <location>
        <begin position="86"/>
        <end position="115"/>
    </location>
</feature>
<keyword evidence="3" id="KW-1185">Reference proteome</keyword>
<gene>
    <name evidence="2" type="ORF">E6O75_ATG00204</name>
</gene>
<sequence length="115" mass="12698">MHNECNYKCSIQLSICEDSAACMPCMCHANPCMYAKTVLFIQFALTAKSNHILRLSIAPISKTNWSAVIVVYEGFRSSAELRSHYPVKSATTSPAMRSEKASPTNKGESSHELHS</sequence>
<dbReference type="EMBL" id="SNSC02000001">
    <property type="protein sequence ID" value="TID27437.1"/>
    <property type="molecule type" value="Genomic_DNA"/>
</dbReference>
<evidence type="ECO:0000256" key="1">
    <source>
        <dbReference type="SAM" id="MobiDB-lite"/>
    </source>
</evidence>
<comment type="caution">
    <text evidence="2">The sequence shown here is derived from an EMBL/GenBank/DDBJ whole genome shotgun (WGS) entry which is preliminary data.</text>
</comment>